<feature type="binding site" evidence="13">
    <location>
        <position position="276"/>
    </location>
    <ligand>
        <name>Zn(2+)</name>
        <dbReference type="ChEBI" id="CHEBI:29105"/>
        <note>catalytic</note>
    </ligand>
</feature>
<dbReference type="SUPFAM" id="SSF52954">
    <property type="entry name" value="Class II aaRS ABD-related"/>
    <property type="match status" value="1"/>
</dbReference>
<dbReference type="Pfam" id="PF03129">
    <property type="entry name" value="HGTP_anticodon"/>
    <property type="match status" value="1"/>
</dbReference>
<comment type="similarity">
    <text evidence="1 13">Belongs to the class-II aminoacyl-tRNA synthetase family.</text>
</comment>
<dbReference type="Gene3D" id="3.30.54.20">
    <property type="match status" value="1"/>
</dbReference>
<keyword evidence="2 13" id="KW-0963">Cytoplasm</keyword>
<dbReference type="EMBL" id="CP101808">
    <property type="protein sequence ID" value="UUD37239.1"/>
    <property type="molecule type" value="Genomic_DNA"/>
</dbReference>
<organism evidence="15 16">
    <name type="scientific">Mycoplasmopsis equigenitalium</name>
    <dbReference type="NCBI Taxonomy" id="114883"/>
    <lineage>
        <taxon>Bacteria</taxon>
        <taxon>Bacillati</taxon>
        <taxon>Mycoplasmatota</taxon>
        <taxon>Mycoplasmoidales</taxon>
        <taxon>Metamycoplasmataceae</taxon>
        <taxon>Mycoplasmopsis</taxon>
    </lineage>
</organism>
<keyword evidence="3 13" id="KW-0820">tRNA-binding</keyword>
<accession>A0ABY5J3D1</accession>
<dbReference type="SUPFAM" id="SSF55186">
    <property type="entry name" value="ThrRS/AlaRS common domain"/>
    <property type="match status" value="1"/>
</dbReference>
<evidence type="ECO:0000256" key="10">
    <source>
        <dbReference type="ARBA" id="ARBA00022917"/>
    </source>
</evidence>
<dbReference type="PROSITE" id="PS50862">
    <property type="entry name" value="AA_TRNA_LIGASE_II"/>
    <property type="match status" value="1"/>
</dbReference>
<dbReference type="PANTHER" id="PTHR11451:SF56">
    <property type="entry name" value="THREONINE--TRNA LIGASE 1"/>
    <property type="match status" value="1"/>
</dbReference>
<evidence type="ECO:0000313" key="15">
    <source>
        <dbReference type="EMBL" id="UUD37239.1"/>
    </source>
</evidence>
<evidence type="ECO:0000256" key="3">
    <source>
        <dbReference type="ARBA" id="ARBA00022555"/>
    </source>
</evidence>
<dbReference type="CDD" id="cd00771">
    <property type="entry name" value="ThrRS_core"/>
    <property type="match status" value="1"/>
</dbReference>
<dbReference type="InterPro" id="IPR045864">
    <property type="entry name" value="aa-tRNA-synth_II/BPL/LPL"/>
</dbReference>
<comment type="subcellular location">
    <subcellularLocation>
        <location evidence="13">Cytoplasm</location>
    </subcellularLocation>
</comment>
<dbReference type="Gene3D" id="3.30.930.10">
    <property type="entry name" value="Bira Bifunctional Protein, Domain 2"/>
    <property type="match status" value="1"/>
</dbReference>
<evidence type="ECO:0000256" key="6">
    <source>
        <dbReference type="ARBA" id="ARBA00022741"/>
    </source>
</evidence>
<keyword evidence="4 13" id="KW-0436">Ligase</keyword>
<dbReference type="InterPro" id="IPR033728">
    <property type="entry name" value="ThrRS_core"/>
</dbReference>
<evidence type="ECO:0000256" key="7">
    <source>
        <dbReference type="ARBA" id="ARBA00022833"/>
    </source>
</evidence>
<feature type="binding site" evidence="13">
    <location>
        <position position="457"/>
    </location>
    <ligand>
        <name>Zn(2+)</name>
        <dbReference type="ChEBI" id="CHEBI:29105"/>
        <note>catalytic</note>
    </ligand>
</feature>
<evidence type="ECO:0000256" key="1">
    <source>
        <dbReference type="ARBA" id="ARBA00008226"/>
    </source>
</evidence>
<dbReference type="InterPro" id="IPR002314">
    <property type="entry name" value="aa-tRNA-synt_IIb"/>
</dbReference>
<dbReference type="SMART" id="SM00863">
    <property type="entry name" value="tRNA_SAD"/>
    <property type="match status" value="1"/>
</dbReference>
<keyword evidence="5 13" id="KW-0479">Metal-binding</keyword>
<comment type="cofactor">
    <cofactor evidence="13">
        <name>Zn(2+)</name>
        <dbReference type="ChEBI" id="CHEBI:29105"/>
    </cofactor>
    <text evidence="13">Binds 1 zinc ion per subunit.</text>
</comment>
<sequence>MKADKFLNHTTSHLLAAAIFEMFPNTKFAFGPAIDEGFYYDFEFSEPLSDEKLVEIEKRVKQLAKRDIEMIKVTKKEFDEFFKTKQPYKEYMLDKLQNEGKDITFYSLYDKQTKKHVFVDLCAGGHIENVKPIKYFKLLSLAGAYWLGDSNSIQLTRIYGTSWYKAEELKEYEEILKNRRENDHRQLNKTLNVFGFDNMAGQGFPFWYQNGMKIRNAIRDYVLKLDKKYGFTEVLTPHFGSIELYKKSGHLSHYKDDMFKPLEVENEKLIPRPMTCPHHILIYQNDLHSYRDLPIRFSEQSRLYRYEKSGALTGLERVRSMDLTEGHLFVTPEQIEQEVESMYKQINEILSVFKIQIDYISLSLRDKENKEKFFPDDKMWDDSEAMLERMMNNLNIKYEKKVGEAAFYGPKIDIQIKTLLNHEITVSTIQLDFLLPRKFDISYIDKNNEKQIPVMIHRGLIGTYERFISVILEQYKGNLPLWLAPNKIQIIPVVLDHKLIKYANKIKDFLASKDIDANINLKDERLPKKVREAHFEKYKYQIILGENEMKSNTISYREYGNDKTITIPKNEFAKLVLNKIKNYE</sequence>
<dbReference type="NCBIfam" id="TIGR00418">
    <property type="entry name" value="thrS"/>
    <property type="match status" value="1"/>
</dbReference>
<evidence type="ECO:0000256" key="12">
    <source>
        <dbReference type="ARBA" id="ARBA00049515"/>
    </source>
</evidence>
<keyword evidence="7 13" id="KW-0862">Zinc</keyword>
<evidence type="ECO:0000259" key="14">
    <source>
        <dbReference type="PROSITE" id="PS50862"/>
    </source>
</evidence>
<evidence type="ECO:0000313" key="16">
    <source>
        <dbReference type="Proteomes" id="UP001059576"/>
    </source>
</evidence>
<dbReference type="Pfam" id="PF00587">
    <property type="entry name" value="tRNA-synt_2b"/>
    <property type="match status" value="1"/>
</dbReference>
<evidence type="ECO:0000256" key="4">
    <source>
        <dbReference type="ARBA" id="ARBA00022598"/>
    </source>
</evidence>
<dbReference type="GO" id="GO:0004829">
    <property type="term" value="F:threonine-tRNA ligase activity"/>
    <property type="evidence" value="ECO:0007669"/>
    <property type="project" value="UniProtKB-EC"/>
</dbReference>
<dbReference type="Gene3D" id="3.40.50.800">
    <property type="entry name" value="Anticodon-binding domain"/>
    <property type="match status" value="1"/>
</dbReference>
<proteinExistence type="inferred from homology"/>
<dbReference type="InterPro" id="IPR036621">
    <property type="entry name" value="Anticodon-bd_dom_sf"/>
</dbReference>
<dbReference type="HAMAP" id="MF_00184">
    <property type="entry name" value="Thr_tRNA_synth"/>
    <property type="match status" value="1"/>
</dbReference>
<dbReference type="InterPro" id="IPR004154">
    <property type="entry name" value="Anticodon-bd"/>
</dbReference>
<keyword evidence="10 13" id="KW-0648">Protein biosynthesis</keyword>
<dbReference type="Proteomes" id="UP001059576">
    <property type="component" value="Chromosome"/>
</dbReference>
<keyword evidence="8 13" id="KW-0067">ATP-binding</keyword>
<evidence type="ECO:0000256" key="2">
    <source>
        <dbReference type="ARBA" id="ARBA00022490"/>
    </source>
</evidence>
<dbReference type="Pfam" id="PF07973">
    <property type="entry name" value="tRNA_SAD"/>
    <property type="match status" value="1"/>
</dbReference>
<keyword evidence="16" id="KW-1185">Reference proteome</keyword>
<feature type="domain" description="Aminoacyl-transfer RNA synthetases class-II family profile" evidence="14">
    <location>
        <begin position="211"/>
        <end position="480"/>
    </location>
</feature>
<dbReference type="EC" id="6.1.1.3" evidence="13"/>
<dbReference type="Gene3D" id="3.30.980.10">
    <property type="entry name" value="Threonyl-trna Synthetase, Chain A, domain 2"/>
    <property type="match status" value="1"/>
</dbReference>
<dbReference type="InterPro" id="IPR012947">
    <property type="entry name" value="tRNA_SAD"/>
</dbReference>
<dbReference type="PRINTS" id="PR01047">
    <property type="entry name" value="TRNASYNTHTHR"/>
</dbReference>
<keyword evidence="6 13" id="KW-0547">Nucleotide-binding</keyword>
<evidence type="ECO:0000256" key="5">
    <source>
        <dbReference type="ARBA" id="ARBA00022723"/>
    </source>
</evidence>
<evidence type="ECO:0000256" key="9">
    <source>
        <dbReference type="ARBA" id="ARBA00022884"/>
    </source>
</evidence>
<dbReference type="RefSeq" id="WP_129721889.1">
    <property type="nucleotide sequence ID" value="NZ_CP101808.1"/>
</dbReference>
<keyword evidence="11 13" id="KW-0030">Aminoacyl-tRNA synthetase</keyword>
<evidence type="ECO:0000256" key="8">
    <source>
        <dbReference type="ARBA" id="ARBA00022840"/>
    </source>
</evidence>
<dbReference type="InterPro" id="IPR018163">
    <property type="entry name" value="Thr/Ala-tRNA-synth_IIc_edit"/>
</dbReference>
<dbReference type="PANTHER" id="PTHR11451">
    <property type="entry name" value="THREONINE-TRNA LIGASE"/>
    <property type="match status" value="1"/>
</dbReference>
<evidence type="ECO:0000256" key="11">
    <source>
        <dbReference type="ARBA" id="ARBA00023146"/>
    </source>
</evidence>
<evidence type="ECO:0000256" key="13">
    <source>
        <dbReference type="HAMAP-Rule" id="MF_00184"/>
    </source>
</evidence>
<comment type="caution">
    <text evidence="13">Lacks conserved residue(s) required for the propagation of feature annotation.</text>
</comment>
<protein>
    <recommendedName>
        <fullName evidence="13">Threonine--tRNA ligase</fullName>
        <ecNumber evidence="13">6.1.1.3</ecNumber>
    </recommendedName>
    <alternativeName>
        <fullName evidence="13">Threonyl-tRNA synthetase</fullName>
        <shortName evidence="13">ThrRS</shortName>
    </alternativeName>
</protein>
<feature type="binding site" evidence="13">
    <location>
        <position position="327"/>
    </location>
    <ligand>
        <name>Zn(2+)</name>
        <dbReference type="ChEBI" id="CHEBI:29105"/>
        <note>catalytic</note>
    </ligand>
</feature>
<keyword evidence="9 13" id="KW-0694">RNA-binding</keyword>
<reference evidence="15" key="1">
    <citation type="submission" date="2022-07" db="EMBL/GenBank/DDBJ databases">
        <title>Complete genome of Mycoplasma equigenitalium type strain T37.</title>
        <authorList>
            <person name="Spergser J."/>
        </authorList>
    </citation>
    <scope>NUCLEOTIDE SEQUENCE</scope>
    <source>
        <strain evidence="15">T37</strain>
    </source>
</reference>
<comment type="subunit">
    <text evidence="13">Homodimer.</text>
</comment>
<comment type="catalytic activity">
    <reaction evidence="12 13">
        <text>tRNA(Thr) + L-threonine + ATP = L-threonyl-tRNA(Thr) + AMP + diphosphate + H(+)</text>
        <dbReference type="Rhea" id="RHEA:24624"/>
        <dbReference type="Rhea" id="RHEA-COMP:9670"/>
        <dbReference type="Rhea" id="RHEA-COMP:9704"/>
        <dbReference type="ChEBI" id="CHEBI:15378"/>
        <dbReference type="ChEBI" id="CHEBI:30616"/>
        <dbReference type="ChEBI" id="CHEBI:33019"/>
        <dbReference type="ChEBI" id="CHEBI:57926"/>
        <dbReference type="ChEBI" id="CHEBI:78442"/>
        <dbReference type="ChEBI" id="CHEBI:78534"/>
        <dbReference type="ChEBI" id="CHEBI:456215"/>
        <dbReference type="EC" id="6.1.1.3"/>
    </reaction>
</comment>
<name>A0ABY5J3D1_9BACT</name>
<dbReference type="InterPro" id="IPR002320">
    <property type="entry name" value="Thr-tRNA-ligase_IIa"/>
</dbReference>
<dbReference type="SUPFAM" id="SSF55681">
    <property type="entry name" value="Class II aaRS and biotin synthetases"/>
    <property type="match status" value="1"/>
</dbReference>
<dbReference type="InterPro" id="IPR006195">
    <property type="entry name" value="aa-tRNA-synth_II"/>
</dbReference>
<gene>
    <name evidence="13 15" type="primary">thrS</name>
    <name evidence="15" type="ORF">NPA09_01555</name>
</gene>